<dbReference type="InterPro" id="IPR028082">
    <property type="entry name" value="Peripla_BP_I"/>
</dbReference>
<dbReference type="PANTHER" id="PTHR35271">
    <property type="entry name" value="ABC TRANSPORTER, SUBSTRATE-BINDING LIPOPROTEIN-RELATED"/>
    <property type="match status" value="1"/>
</dbReference>
<sequence length="349" mass="36179">MKKFGSMVLSAVLAASLAGCGASGTASASASAAGTSSGKVYKVAVVKQLQHASLDEIANAITAELDAIAEKEGVTIEYGDVYDGQNDQSQLTTIGSQVVNDHVDCIIPIATLAAQTMAAAAQDSGTPVVFAAISDPESADLTGFDNVTGTSDALDTERILDMMLAQNPDVKTVGLLYSTSETNSQKPIAEAKAYLDKKGISYVEATGNTTDEIQTAVSNLVSQKVDAVFTPTDNVVASAELSIADTLAEAKIPHYAGADSFVRNGAFATCGVNYTELGKKTADLAYQVMSQGFDSLGDDTIDGAQKTDNYYVIKGTVVTVNSETAEKGGFNDSSFSQFGDVTEVSTTEE</sequence>
<dbReference type="InterPro" id="IPR007487">
    <property type="entry name" value="ABC_transpt-TYRBP-like"/>
</dbReference>
<dbReference type="Proteomes" id="UP001286174">
    <property type="component" value="Unassembled WGS sequence"/>
</dbReference>
<proteinExistence type="predicted"/>
<feature type="signal peptide" evidence="1">
    <location>
        <begin position="1"/>
        <end position="28"/>
    </location>
</feature>
<dbReference type="EMBL" id="JALBUR010000014">
    <property type="protein sequence ID" value="MDX8419795.1"/>
    <property type="molecule type" value="Genomic_DNA"/>
</dbReference>
<keyword evidence="1" id="KW-0732">Signal</keyword>
<feature type="chain" id="PRO_5044279420" evidence="1">
    <location>
        <begin position="29"/>
        <end position="349"/>
    </location>
</feature>
<protein>
    <submittedName>
        <fullName evidence="2">ABC transporter substrate-binding protein</fullName>
    </submittedName>
</protein>
<dbReference type="AlphaFoldDB" id="A0AB35U2T4"/>
<reference evidence="2 3" key="1">
    <citation type="submission" date="2022-03" db="EMBL/GenBank/DDBJ databases">
        <title>Novel taxa within the pig intestine.</title>
        <authorList>
            <person name="Wylensek D."/>
            <person name="Bishof K."/>
            <person name="Afrizal A."/>
            <person name="Clavel T."/>
        </authorList>
    </citation>
    <scope>NUCLEOTIDE SEQUENCE [LARGE SCALE GENOMIC DNA]</scope>
    <source>
        <strain evidence="2 3">CLA-KB-P133</strain>
    </source>
</reference>
<dbReference type="CDD" id="cd06325">
    <property type="entry name" value="PBP1_ABC_unchar_transporter"/>
    <property type="match status" value="1"/>
</dbReference>
<dbReference type="SUPFAM" id="SSF53822">
    <property type="entry name" value="Periplasmic binding protein-like I"/>
    <property type="match status" value="1"/>
</dbReference>
<dbReference type="RefSeq" id="WP_370596096.1">
    <property type="nucleotide sequence ID" value="NZ_JALBUR010000014.1"/>
</dbReference>
<organism evidence="2 3">
    <name type="scientific">Grylomicrobium aquisgranensis</name>
    <dbReference type="NCBI Taxonomy" id="2926318"/>
    <lineage>
        <taxon>Bacteria</taxon>
        <taxon>Bacillati</taxon>
        <taxon>Bacillota</taxon>
        <taxon>Erysipelotrichia</taxon>
        <taxon>Erysipelotrichales</taxon>
        <taxon>Erysipelotrichaceae</taxon>
        <taxon>Grylomicrobium</taxon>
    </lineage>
</organism>
<accession>A0AB35U2T4</accession>
<gene>
    <name evidence="2" type="ORF">MOZ60_06765</name>
</gene>
<evidence type="ECO:0000313" key="2">
    <source>
        <dbReference type="EMBL" id="MDX8419795.1"/>
    </source>
</evidence>
<dbReference type="PROSITE" id="PS51257">
    <property type="entry name" value="PROKAR_LIPOPROTEIN"/>
    <property type="match status" value="1"/>
</dbReference>
<evidence type="ECO:0000256" key="1">
    <source>
        <dbReference type="SAM" id="SignalP"/>
    </source>
</evidence>
<evidence type="ECO:0000313" key="3">
    <source>
        <dbReference type="Proteomes" id="UP001286174"/>
    </source>
</evidence>
<dbReference type="Pfam" id="PF04392">
    <property type="entry name" value="ABC_sub_bind"/>
    <property type="match status" value="1"/>
</dbReference>
<comment type="caution">
    <text evidence="2">The sequence shown here is derived from an EMBL/GenBank/DDBJ whole genome shotgun (WGS) entry which is preliminary data.</text>
</comment>
<keyword evidence="3" id="KW-1185">Reference proteome</keyword>
<name>A0AB35U2T4_9FIRM</name>
<dbReference type="Gene3D" id="3.40.50.2300">
    <property type="match status" value="2"/>
</dbReference>
<dbReference type="PANTHER" id="PTHR35271:SF1">
    <property type="entry name" value="ABC TRANSPORTER, SUBSTRATE-BINDING LIPOPROTEIN"/>
    <property type="match status" value="1"/>
</dbReference>